<feature type="region of interest" description="Disordered" evidence="1">
    <location>
        <begin position="268"/>
        <end position="288"/>
    </location>
</feature>
<dbReference type="GO" id="GO:0006355">
    <property type="term" value="P:regulation of DNA-templated transcription"/>
    <property type="evidence" value="ECO:0007669"/>
    <property type="project" value="InterPro"/>
</dbReference>
<reference evidence="3 4" key="1">
    <citation type="journal article" date="2018" name="Sci. Rep.">
        <title>Comparative genomics provides insights into the lifestyle and reveals functional heterogeneity of dark septate endophytic fungi.</title>
        <authorList>
            <person name="Knapp D.G."/>
            <person name="Nemeth J.B."/>
            <person name="Barry K."/>
            <person name="Hainaut M."/>
            <person name="Henrissat B."/>
            <person name="Johnson J."/>
            <person name="Kuo A."/>
            <person name="Lim J.H.P."/>
            <person name="Lipzen A."/>
            <person name="Nolan M."/>
            <person name="Ohm R.A."/>
            <person name="Tamas L."/>
            <person name="Grigoriev I.V."/>
            <person name="Spatafora J.W."/>
            <person name="Nagy L.G."/>
            <person name="Kovacs G.M."/>
        </authorList>
    </citation>
    <scope>NUCLEOTIDE SEQUENCE [LARGE SCALE GENOMIC DNA]</scope>
    <source>
        <strain evidence="3 4">DSE2036</strain>
    </source>
</reference>
<keyword evidence="4" id="KW-1185">Reference proteome</keyword>
<dbReference type="PANTHER" id="PTHR36167:SF3">
    <property type="entry name" value="C2H2 FINGER DOMAIN TRANSCRIPTION FACTOR (EUROFUNG)-RELATED"/>
    <property type="match status" value="1"/>
</dbReference>
<evidence type="ECO:0000313" key="3">
    <source>
        <dbReference type="EMBL" id="PVH99409.1"/>
    </source>
</evidence>
<dbReference type="AlphaFoldDB" id="A0A2V1DQ26"/>
<keyword evidence="2" id="KW-0732">Signal</keyword>
<protein>
    <recommendedName>
        <fullName evidence="5">Fungal N-terminal domain-containing protein</fullName>
    </recommendedName>
</protein>
<dbReference type="PANTHER" id="PTHR36167">
    <property type="entry name" value="C2H2 FINGER DOMAIN TRANSCRIPTION FACTOR (EUROFUNG)-RELATED"/>
    <property type="match status" value="1"/>
</dbReference>
<proteinExistence type="predicted"/>
<feature type="region of interest" description="Disordered" evidence="1">
    <location>
        <begin position="318"/>
        <end position="386"/>
    </location>
</feature>
<evidence type="ECO:0000256" key="1">
    <source>
        <dbReference type="SAM" id="MobiDB-lite"/>
    </source>
</evidence>
<gene>
    <name evidence="3" type="ORF">DM02DRAFT_629437</name>
</gene>
<dbReference type="Proteomes" id="UP000244855">
    <property type="component" value="Unassembled WGS sequence"/>
</dbReference>
<feature type="chain" id="PRO_5015933755" description="Fungal N-terminal domain-containing protein" evidence="2">
    <location>
        <begin position="21"/>
        <end position="406"/>
    </location>
</feature>
<accession>A0A2V1DQ26</accession>
<organism evidence="3 4">
    <name type="scientific">Periconia macrospinosa</name>
    <dbReference type="NCBI Taxonomy" id="97972"/>
    <lineage>
        <taxon>Eukaryota</taxon>
        <taxon>Fungi</taxon>
        <taxon>Dikarya</taxon>
        <taxon>Ascomycota</taxon>
        <taxon>Pezizomycotina</taxon>
        <taxon>Dothideomycetes</taxon>
        <taxon>Pleosporomycetidae</taxon>
        <taxon>Pleosporales</taxon>
        <taxon>Massarineae</taxon>
        <taxon>Periconiaceae</taxon>
        <taxon>Periconia</taxon>
    </lineage>
</organism>
<dbReference type="OrthoDB" id="5431013at2759"/>
<dbReference type="InterPro" id="IPR039327">
    <property type="entry name" value="CON7-like"/>
</dbReference>
<feature type="signal peptide" evidence="2">
    <location>
        <begin position="1"/>
        <end position="20"/>
    </location>
</feature>
<evidence type="ECO:0000256" key="2">
    <source>
        <dbReference type="SAM" id="SignalP"/>
    </source>
</evidence>
<name>A0A2V1DQ26_9PLEO</name>
<evidence type="ECO:0000313" key="4">
    <source>
        <dbReference type="Proteomes" id="UP000244855"/>
    </source>
</evidence>
<dbReference type="EMBL" id="KZ805393">
    <property type="protein sequence ID" value="PVH99409.1"/>
    <property type="molecule type" value="Genomic_DNA"/>
</dbReference>
<sequence length="406" mass="46026">MAEALAAIGALAALLQIAATSRKLSRQFHNCIQTMRNAPQEIETLQRQLSNFSESLTMFHHNAHPWLSKMEKSLEKERRAKHILNLIKECEAVNDGAKELKKQFFSKSSKSGETGVLYRIRWYFQKPSVVSLNLMLESAKSSIMLFVTLQMCEDLRKRIIDLENALKQPSNEPPEQPPNELKQLKRQLRHTKRQFEDQVEYVQRVHERLDRHIGNSSTSDSVLSGSIPVIVMAARDMERYFTTTLQEERLRTAARSVVSMKSQGISIGASSQNSQFGVPMTTSSQQTAQPSFNAFSSVPREAKIVELKNVTTVSPLSTTRFEPRKLRRSQNGKDHETSRKSSPISPAEKDDDIHFVAPSPGEGNSVAEAQDGRSQQLSDKKGRLYRALPPFKDEEWKGIRRQTSFD</sequence>
<evidence type="ECO:0008006" key="5">
    <source>
        <dbReference type="Google" id="ProtNLM"/>
    </source>
</evidence>